<name>A0A7X0IUS8_9HYPH</name>
<dbReference type="InterPro" id="IPR053728">
    <property type="entry name" value="Alginate_Permeability_Chnl"/>
</dbReference>
<accession>A0A7X0IUS8</accession>
<dbReference type="RefSeq" id="WP_184707671.1">
    <property type="nucleotide sequence ID" value="NZ_JACHBG010000011.1"/>
</dbReference>
<dbReference type="Gene3D" id="2.40.160.100">
    <property type="match status" value="1"/>
</dbReference>
<feature type="domain" description="Alginate export" evidence="2">
    <location>
        <begin position="77"/>
        <end position="463"/>
    </location>
</feature>
<dbReference type="InterPro" id="IPR025388">
    <property type="entry name" value="Alginate_export_dom"/>
</dbReference>
<dbReference type="Proteomes" id="UP000565576">
    <property type="component" value="Unassembled WGS sequence"/>
</dbReference>
<comment type="caution">
    <text evidence="3">The sequence shown here is derived from an EMBL/GenBank/DDBJ whole genome shotgun (WGS) entry which is preliminary data.</text>
</comment>
<feature type="chain" id="PRO_5030870368" description="Alginate export domain-containing protein" evidence="1">
    <location>
        <begin position="27"/>
        <end position="470"/>
    </location>
</feature>
<keyword evidence="1" id="KW-0732">Signal</keyword>
<evidence type="ECO:0000313" key="4">
    <source>
        <dbReference type="Proteomes" id="UP000565576"/>
    </source>
</evidence>
<evidence type="ECO:0000313" key="3">
    <source>
        <dbReference type="EMBL" id="MBB6487123.1"/>
    </source>
</evidence>
<protein>
    <recommendedName>
        <fullName evidence="2">Alginate export domain-containing protein</fullName>
    </recommendedName>
</protein>
<dbReference type="AlphaFoldDB" id="A0A7X0IUS8"/>
<dbReference type="Pfam" id="PF13372">
    <property type="entry name" value="Alginate_exp"/>
    <property type="match status" value="1"/>
</dbReference>
<organism evidence="3 4">
    <name type="scientific">Rhizobium lusitanum</name>
    <dbReference type="NCBI Taxonomy" id="293958"/>
    <lineage>
        <taxon>Bacteria</taxon>
        <taxon>Pseudomonadati</taxon>
        <taxon>Pseudomonadota</taxon>
        <taxon>Alphaproteobacteria</taxon>
        <taxon>Hyphomicrobiales</taxon>
        <taxon>Rhizobiaceae</taxon>
        <taxon>Rhizobium/Agrobacterium group</taxon>
        <taxon>Rhizobium</taxon>
    </lineage>
</organism>
<dbReference type="EMBL" id="JACHBG010000011">
    <property type="protein sequence ID" value="MBB6487123.1"/>
    <property type="molecule type" value="Genomic_DNA"/>
</dbReference>
<feature type="signal peptide" evidence="1">
    <location>
        <begin position="1"/>
        <end position="26"/>
    </location>
</feature>
<reference evidence="3 4" key="1">
    <citation type="submission" date="2020-08" db="EMBL/GenBank/DDBJ databases">
        <title>Genomic Encyclopedia of Type Strains, Phase IV (KMG-V): Genome sequencing to study the core and pangenomes of soil and plant-associated prokaryotes.</title>
        <authorList>
            <person name="Whitman W."/>
        </authorList>
    </citation>
    <scope>NUCLEOTIDE SEQUENCE [LARGE SCALE GENOMIC DNA]</scope>
    <source>
        <strain evidence="3 4">SEMIA 4060</strain>
    </source>
</reference>
<evidence type="ECO:0000256" key="1">
    <source>
        <dbReference type="SAM" id="SignalP"/>
    </source>
</evidence>
<gene>
    <name evidence="3" type="ORF">GGD46_004423</name>
</gene>
<evidence type="ECO:0000259" key="2">
    <source>
        <dbReference type="Pfam" id="PF13372"/>
    </source>
</evidence>
<sequence>MTSNGPCIVICLSALALYAQAFGAHAAGDSAEQRKRPAIKSNRWEEDWSVLADPKLRTEPLDQFKYIPLFVGDTDSYISFGMNLRERFESNDAPGFGIGAVGGDSYLLQRLQFHVDVHLLDTWQIFTQFEDVRAFGKETPTPADENQLDLRQAFLGYKHEFDSGTLLARVGRQEIGFDLQRFVSSRDGPNVRQAFDAVWAEWDATPWRFKGFVSQVVQYFDEGPFDDASSGNISFSALRFEHDVPNGGISGYYGFYHKESAAYLDASGDENRSGIDARYFGRSGPWDWDIEGMFQFGTVGSKGVVAWAVGSRFGYTFEDVAWEPRLGLQLDGASGDRHSGDDTVGTFNSLFANGSYFNLAGYTTYANLIHVKPSVTFKPTESATVMAAIGLQWRETMGDAIYAAPIHALAGTAGQGSNWTGYYTQLRLDYAINANLSAAAEYVHFGVGNTIRHAGGHDSDYFGGELKLAW</sequence>
<proteinExistence type="predicted"/>